<evidence type="ECO:0000313" key="7">
    <source>
        <dbReference type="Proteomes" id="UP001279734"/>
    </source>
</evidence>
<dbReference type="InterPro" id="IPR027417">
    <property type="entry name" value="P-loop_NTPase"/>
</dbReference>
<dbReference type="InterPro" id="IPR003593">
    <property type="entry name" value="AAA+_ATPase"/>
</dbReference>
<name>A0AAD3SSD3_NEPGR</name>
<evidence type="ECO:0000256" key="3">
    <source>
        <dbReference type="ARBA" id="ARBA00022840"/>
    </source>
</evidence>
<dbReference type="Gene3D" id="3.40.50.300">
    <property type="entry name" value="P-loop containing nucleotide triphosphate hydrolases"/>
    <property type="match status" value="1"/>
</dbReference>
<gene>
    <name evidence="6" type="ORF">Nepgr_017617</name>
</gene>
<dbReference type="CDD" id="cd19481">
    <property type="entry name" value="RecA-like_protease"/>
    <property type="match status" value="1"/>
</dbReference>
<protein>
    <recommendedName>
        <fullName evidence="5">AAA+ ATPase domain-containing protein</fullName>
    </recommendedName>
</protein>
<dbReference type="EMBL" id="BSYO01000015">
    <property type="protein sequence ID" value="GMH15776.1"/>
    <property type="molecule type" value="Genomic_DNA"/>
</dbReference>
<dbReference type="Pfam" id="PF00004">
    <property type="entry name" value="AAA"/>
    <property type="match status" value="1"/>
</dbReference>
<proteinExistence type="inferred from homology"/>
<dbReference type="GO" id="GO:0016887">
    <property type="term" value="F:ATP hydrolysis activity"/>
    <property type="evidence" value="ECO:0007669"/>
    <property type="project" value="InterPro"/>
</dbReference>
<evidence type="ECO:0000313" key="6">
    <source>
        <dbReference type="EMBL" id="GMH15776.1"/>
    </source>
</evidence>
<feature type="domain" description="AAA+ ATPase" evidence="5">
    <location>
        <begin position="410"/>
        <end position="545"/>
    </location>
</feature>
<comment type="caution">
    <text evidence="6">The sequence shown here is derived from an EMBL/GenBank/DDBJ whole genome shotgun (WGS) entry which is preliminary data.</text>
</comment>
<keyword evidence="7" id="KW-1185">Reference proteome</keyword>
<dbReference type="InterPro" id="IPR050221">
    <property type="entry name" value="26S_Proteasome_ATPase"/>
</dbReference>
<sequence length="642" mass="71722">MPIAQTKAYGKIGVGQNRHILHLTGVYEQGARNPALFGDLPLLRRLTRLRMAAIRGILRTAKAWRTITDPSKTLKSSPAALSELLQPRLYHRYSTHQKTSEAFNELITRFLFKIPRSRCVFPAIASGLLGFGVLDIAYADTDEVARNSPLPSESPANYVDLEEAARKERRRLEDLLRSKGMQYGSYPRFTIAVKGQKITIRFQVSPTCEVPQLIANLVSNLGLKVEERGGASDMVIRAWDSPVAWQLTLSRPQGQKETGEKKDHPQDVISDGGDLSVLIFQSLISSDKPEIEFMKQGNFSLSELDALASVMELASQKLGQSKNMERKPREDSMGWPSNKSVASLEAMGVRVFGLDEPRPGYRNRKISWETIAGYDQQKREIEDTILLALHSPEVYDDIARGTRREFESNRPRAVLFEGPPGTGKTSCARVIANQAGVPLLYVPLEVVLSKYYGESERLLGKVFSLANELPDGAIIFLDEVDSFAIARDSEIHEATRRMLSVLLRQIDGFEQEKKVVVIAATNRKQDLDPALISRFDSMITFGLPDHHNRMEIEAQYAKQLTKPELSAFASATEGMTGRDIRDICQQAERRWASKIIRGLVLVVGKGGSLPPLQEYMESAESRRNSLLAIEDQKNQSSGLVRD</sequence>
<dbReference type="GO" id="GO:0000502">
    <property type="term" value="C:proteasome complex"/>
    <property type="evidence" value="ECO:0007669"/>
    <property type="project" value="UniProtKB-ARBA"/>
</dbReference>
<evidence type="ECO:0000256" key="4">
    <source>
        <dbReference type="RuleBase" id="RU003651"/>
    </source>
</evidence>
<organism evidence="6 7">
    <name type="scientific">Nepenthes gracilis</name>
    <name type="common">Slender pitcher plant</name>
    <dbReference type="NCBI Taxonomy" id="150966"/>
    <lineage>
        <taxon>Eukaryota</taxon>
        <taxon>Viridiplantae</taxon>
        <taxon>Streptophyta</taxon>
        <taxon>Embryophyta</taxon>
        <taxon>Tracheophyta</taxon>
        <taxon>Spermatophyta</taxon>
        <taxon>Magnoliopsida</taxon>
        <taxon>eudicotyledons</taxon>
        <taxon>Gunneridae</taxon>
        <taxon>Pentapetalae</taxon>
        <taxon>Caryophyllales</taxon>
        <taxon>Nepenthaceae</taxon>
        <taxon>Nepenthes</taxon>
    </lineage>
</organism>
<comment type="similarity">
    <text evidence="1 4">Belongs to the AAA ATPase family.</text>
</comment>
<dbReference type="SMART" id="SM00382">
    <property type="entry name" value="AAA"/>
    <property type="match status" value="1"/>
</dbReference>
<dbReference type="Gene3D" id="1.10.8.60">
    <property type="match status" value="1"/>
</dbReference>
<dbReference type="GO" id="GO:0005524">
    <property type="term" value="F:ATP binding"/>
    <property type="evidence" value="ECO:0007669"/>
    <property type="project" value="UniProtKB-KW"/>
</dbReference>
<dbReference type="InterPro" id="IPR003960">
    <property type="entry name" value="ATPase_AAA_CS"/>
</dbReference>
<evidence type="ECO:0000256" key="1">
    <source>
        <dbReference type="ARBA" id="ARBA00006914"/>
    </source>
</evidence>
<evidence type="ECO:0000259" key="5">
    <source>
        <dbReference type="SMART" id="SM00382"/>
    </source>
</evidence>
<accession>A0AAD3SSD3</accession>
<dbReference type="InterPro" id="IPR003959">
    <property type="entry name" value="ATPase_AAA_core"/>
</dbReference>
<reference evidence="6" key="1">
    <citation type="submission" date="2023-05" db="EMBL/GenBank/DDBJ databases">
        <title>Nepenthes gracilis genome sequencing.</title>
        <authorList>
            <person name="Fukushima K."/>
        </authorList>
    </citation>
    <scope>NUCLEOTIDE SEQUENCE</scope>
    <source>
        <strain evidence="6">SING2019-196</strain>
    </source>
</reference>
<dbReference type="PROSITE" id="PS00674">
    <property type="entry name" value="AAA"/>
    <property type="match status" value="1"/>
</dbReference>
<evidence type="ECO:0000256" key="2">
    <source>
        <dbReference type="ARBA" id="ARBA00022741"/>
    </source>
</evidence>
<dbReference type="AlphaFoldDB" id="A0AAD3SSD3"/>
<dbReference type="PANTHER" id="PTHR23073">
    <property type="entry name" value="26S PROTEASOME REGULATORY SUBUNIT"/>
    <property type="match status" value="1"/>
</dbReference>
<dbReference type="Proteomes" id="UP001279734">
    <property type="component" value="Unassembled WGS sequence"/>
</dbReference>
<dbReference type="SUPFAM" id="SSF52540">
    <property type="entry name" value="P-loop containing nucleoside triphosphate hydrolases"/>
    <property type="match status" value="1"/>
</dbReference>
<keyword evidence="3 4" id="KW-0067">ATP-binding</keyword>
<keyword evidence="2 4" id="KW-0547">Nucleotide-binding</keyword>